<evidence type="ECO:0000313" key="2">
    <source>
        <dbReference type="EMBL" id="GKT41080.1"/>
    </source>
</evidence>
<dbReference type="GeneID" id="73322063"/>
<gene>
    <name evidence="2" type="ORF">ColSpa_01261</name>
</gene>
<evidence type="ECO:0000256" key="1">
    <source>
        <dbReference type="SAM" id="MobiDB-lite"/>
    </source>
</evidence>
<accession>A0AA37L7W9</accession>
<sequence>MSMNEVEVFVPGGLGGSAGKSAQSQQSLVLECSATSADSIKAGEQSIASRKVGTLTPGTPFRVGGKDIRPTTA</sequence>
<feature type="region of interest" description="Disordered" evidence="1">
    <location>
        <begin position="52"/>
        <end position="73"/>
    </location>
</feature>
<keyword evidence="3" id="KW-1185">Reference proteome</keyword>
<dbReference type="AlphaFoldDB" id="A0AA37L7W9"/>
<proteinExistence type="predicted"/>
<organism evidence="2 3">
    <name type="scientific">Colletotrichum spaethianum</name>
    <dbReference type="NCBI Taxonomy" id="700344"/>
    <lineage>
        <taxon>Eukaryota</taxon>
        <taxon>Fungi</taxon>
        <taxon>Dikarya</taxon>
        <taxon>Ascomycota</taxon>
        <taxon>Pezizomycotina</taxon>
        <taxon>Sordariomycetes</taxon>
        <taxon>Hypocreomycetidae</taxon>
        <taxon>Glomerellales</taxon>
        <taxon>Glomerellaceae</taxon>
        <taxon>Colletotrichum</taxon>
        <taxon>Colletotrichum spaethianum species complex</taxon>
    </lineage>
</organism>
<protein>
    <submittedName>
        <fullName evidence="2">Uncharacterized protein</fullName>
    </submittedName>
</protein>
<comment type="caution">
    <text evidence="2">The sequence shown here is derived from an EMBL/GenBank/DDBJ whole genome shotgun (WGS) entry which is preliminary data.</text>
</comment>
<dbReference type="RefSeq" id="XP_049123430.1">
    <property type="nucleotide sequence ID" value="XM_049267473.1"/>
</dbReference>
<dbReference type="EMBL" id="BQXU01000002">
    <property type="protein sequence ID" value="GKT41080.1"/>
    <property type="molecule type" value="Genomic_DNA"/>
</dbReference>
<name>A0AA37L7W9_9PEZI</name>
<feature type="compositionally biased region" description="Basic and acidic residues" evidence="1">
    <location>
        <begin position="64"/>
        <end position="73"/>
    </location>
</feature>
<reference evidence="2 3" key="1">
    <citation type="submission" date="2022-03" db="EMBL/GenBank/DDBJ databases">
        <title>Genome data of Colletotrichum spp.</title>
        <authorList>
            <person name="Utami Y.D."/>
            <person name="Hiruma K."/>
        </authorList>
    </citation>
    <scope>NUCLEOTIDE SEQUENCE [LARGE SCALE GENOMIC DNA]</scope>
    <source>
        <strain evidence="2 3">MAFF 239500</strain>
    </source>
</reference>
<dbReference type="Proteomes" id="UP001055115">
    <property type="component" value="Unassembled WGS sequence"/>
</dbReference>
<evidence type="ECO:0000313" key="3">
    <source>
        <dbReference type="Proteomes" id="UP001055115"/>
    </source>
</evidence>